<gene>
    <name evidence="1" type="ORF">LITE_LOCUS11338</name>
</gene>
<comment type="caution">
    <text evidence="1">The sequence shown here is derived from an EMBL/GenBank/DDBJ whole genome shotgun (WGS) entry which is preliminary data.</text>
</comment>
<dbReference type="Proteomes" id="UP001154282">
    <property type="component" value="Unassembled WGS sequence"/>
</dbReference>
<evidence type="ECO:0000313" key="2">
    <source>
        <dbReference type="Proteomes" id="UP001154282"/>
    </source>
</evidence>
<proteinExistence type="predicted"/>
<dbReference type="AlphaFoldDB" id="A0AAV0IXE6"/>
<protein>
    <submittedName>
        <fullName evidence="1">Uncharacterized protein</fullName>
    </submittedName>
</protein>
<keyword evidence="2" id="KW-1185">Reference proteome</keyword>
<name>A0AAV0IXE6_9ROSI</name>
<evidence type="ECO:0000313" key="1">
    <source>
        <dbReference type="EMBL" id="CAI0401781.1"/>
    </source>
</evidence>
<dbReference type="EMBL" id="CAMGYJ010000004">
    <property type="protein sequence ID" value="CAI0401781.1"/>
    <property type="molecule type" value="Genomic_DNA"/>
</dbReference>
<sequence length="110" mass="11920">HQRTTRKELVGGDLSNKTTHLFSFFHFLAILERKKLLTFRNTMAACASGGGGRDVGGLGTVLLQTHRGGASQPLESFFLPSSSSPSFLGPRSIVRFDDSNGSTTSRPFFT</sequence>
<feature type="non-terminal residue" evidence="1">
    <location>
        <position position="110"/>
    </location>
</feature>
<reference evidence="1" key="1">
    <citation type="submission" date="2022-08" db="EMBL/GenBank/DDBJ databases">
        <authorList>
            <person name="Gutierrez-Valencia J."/>
        </authorList>
    </citation>
    <scope>NUCLEOTIDE SEQUENCE</scope>
</reference>
<organism evidence="1 2">
    <name type="scientific">Linum tenue</name>
    <dbReference type="NCBI Taxonomy" id="586396"/>
    <lineage>
        <taxon>Eukaryota</taxon>
        <taxon>Viridiplantae</taxon>
        <taxon>Streptophyta</taxon>
        <taxon>Embryophyta</taxon>
        <taxon>Tracheophyta</taxon>
        <taxon>Spermatophyta</taxon>
        <taxon>Magnoliopsida</taxon>
        <taxon>eudicotyledons</taxon>
        <taxon>Gunneridae</taxon>
        <taxon>Pentapetalae</taxon>
        <taxon>rosids</taxon>
        <taxon>fabids</taxon>
        <taxon>Malpighiales</taxon>
        <taxon>Linaceae</taxon>
        <taxon>Linum</taxon>
    </lineage>
</organism>
<feature type="non-terminal residue" evidence="1">
    <location>
        <position position="1"/>
    </location>
</feature>
<accession>A0AAV0IXE6</accession>